<comment type="caution">
    <text evidence="2">The sequence shown here is derived from an EMBL/GenBank/DDBJ whole genome shotgun (WGS) entry which is preliminary data.</text>
</comment>
<evidence type="ECO:0000313" key="2">
    <source>
        <dbReference type="EMBL" id="GAA1531996.1"/>
    </source>
</evidence>
<dbReference type="Pfam" id="PF20546">
    <property type="entry name" value="DUF6760"/>
    <property type="match status" value="1"/>
</dbReference>
<organism evidence="2 3">
    <name type="scientific">Nocardioides humi</name>
    <dbReference type="NCBI Taxonomy" id="449461"/>
    <lineage>
        <taxon>Bacteria</taxon>
        <taxon>Bacillati</taxon>
        <taxon>Actinomycetota</taxon>
        <taxon>Actinomycetes</taxon>
        <taxon>Propionibacteriales</taxon>
        <taxon>Nocardioidaceae</taxon>
        <taxon>Nocardioides</taxon>
    </lineage>
</organism>
<dbReference type="InterPro" id="IPR046648">
    <property type="entry name" value="DUF6760"/>
</dbReference>
<evidence type="ECO:0000259" key="1">
    <source>
        <dbReference type="Pfam" id="PF20546"/>
    </source>
</evidence>
<keyword evidence="3" id="KW-1185">Reference proteome</keyword>
<dbReference type="Proteomes" id="UP001500842">
    <property type="component" value="Unassembled WGS sequence"/>
</dbReference>
<dbReference type="EMBL" id="BAAAOR010000028">
    <property type="protein sequence ID" value="GAA1531996.1"/>
    <property type="molecule type" value="Genomic_DNA"/>
</dbReference>
<accession>A0ABN2B3M4</accession>
<protein>
    <recommendedName>
        <fullName evidence="1">DUF6760 domain-containing protein</fullName>
    </recommendedName>
</protein>
<name>A0ABN2B3M4_9ACTN</name>
<feature type="domain" description="DUF6760" evidence="1">
    <location>
        <begin position="3"/>
        <end position="51"/>
    </location>
</feature>
<dbReference type="RefSeq" id="WP_344113140.1">
    <property type="nucleotide sequence ID" value="NZ_BAAAOR010000028.1"/>
</dbReference>
<reference evidence="2 3" key="1">
    <citation type="journal article" date="2019" name="Int. J. Syst. Evol. Microbiol.">
        <title>The Global Catalogue of Microorganisms (GCM) 10K type strain sequencing project: providing services to taxonomists for standard genome sequencing and annotation.</title>
        <authorList>
            <consortium name="The Broad Institute Genomics Platform"/>
            <consortium name="The Broad Institute Genome Sequencing Center for Infectious Disease"/>
            <person name="Wu L."/>
            <person name="Ma J."/>
        </authorList>
    </citation>
    <scope>NUCLEOTIDE SEQUENCE [LARGE SCALE GENOMIC DNA]</scope>
    <source>
        <strain evidence="2 3">JCM 14942</strain>
    </source>
</reference>
<gene>
    <name evidence="2" type="ORF">GCM10009788_38960</name>
</gene>
<sequence length="52" mass="6186">MTYGADRIYAEVSYVAYHFHWPPDAILDLEHGQRLRFVHEIGAINDRLNEER</sequence>
<proteinExistence type="predicted"/>
<evidence type="ECO:0000313" key="3">
    <source>
        <dbReference type="Proteomes" id="UP001500842"/>
    </source>
</evidence>